<dbReference type="PANTHER" id="PTHR35272">
    <property type="entry name" value="THIOL:DISULFIDE INTERCHANGE PROTEIN DSBC-RELATED"/>
    <property type="match status" value="1"/>
</dbReference>
<accession>A0A401JDU1</accession>
<dbReference type="InterPro" id="IPR051470">
    <property type="entry name" value="Thiol:disulfide_interchange"/>
</dbReference>
<dbReference type="InterPro" id="IPR018950">
    <property type="entry name" value="DiS-bond_isomerase_DsbC/G_N"/>
</dbReference>
<comment type="function">
    <text evidence="7">Required for disulfide bond formation in some periplasmic proteins. Acts by transferring its disulfide bond to other proteins and is reduced in the process.</text>
</comment>
<proteinExistence type="inferred from homology"/>
<dbReference type="SUPFAM" id="SSF52833">
    <property type="entry name" value="Thioredoxin-like"/>
    <property type="match status" value="1"/>
</dbReference>
<evidence type="ECO:0000256" key="5">
    <source>
        <dbReference type="ARBA" id="ARBA00023157"/>
    </source>
</evidence>
<dbReference type="InterPro" id="IPR009094">
    <property type="entry name" value="DiS-bond_isomerase_DsbC/G_N_sf"/>
</dbReference>
<comment type="subcellular location">
    <subcellularLocation>
        <location evidence="1 7">Periplasm</location>
    </subcellularLocation>
</comment>
<evidence type="ECO:0000256" key="3">
    <source>
        <dbReference type="ARBA" id="ARBA00022729"/>
    </source>
</evidence>
<keyword evidence="3 7" id="KW-0732">Signal</keyword>
<comment type="caution">
    <text evidence="9">The sequence shown here is derived from an EMBL/GenBank/DDBJ whole genome shotgun (WGS) entry which is preliminary data.</text>
</comment>
<comment type="similarity">
    <text evidence="2 7">Belongs to the thioredoxin family. DsbC subfamily.</text>
</comment>
<dbReference type="InterPro" id="IPR013766">
    <property type="entry name" value="Thioredoxin_domain"/>
</dbReference>
<dbReference type="Pfam" id="PF10411">
    <property type="entry name" value="DsbC_N"/>
    <property type="match status" value="1"/>
</dbReference>
<feature type="chain" id="PRO_5018816136" description="Thiol:disulfide interchange protein" evidence="7">
    <location>
        <begin position="23"/>
        <end position="240"/>
    </location>
</feature>
<name>A0A401JDU1_9PROT</name>
<protein>
    <recommendedName>
        <fullName evidence="7">Thiol:disulfide interchange protein</fullName>
    </recommendedName>
</protein>
<keyword evidence="10" id="KW-1185">Reference proteome</keyword>
<keyword evidence="4 7" id="KW-0574">Periplasm</keyword>
<keyword evidence="6 7" id="KW-0676">Redox-active center</keyword>
<keyword evidence="5" id="KW-1015">Disulfide bond</keyword>
<evidence type="ECO:0000313" key="10">
    <source>
        <dbReference type="Proteomes" id="UP000286806"/>
    </source>
</evidence>
<sequence>MFKRILLSTVLLISVLACTANADETAIKKTLLEKFPGAAIASITKTPYSGLYEVLIDGQIAYTDENAHYLFVGSVVDLKTRQNLTNERLDKLNAVKFDSLPFADAIKTVKGNGKRKLAIFSDPDCPYCRKLEQELTKVSNVTIYTFLYPIVSLHPDANANAKAIWCAPDRNKAWDDAMLRGVMPKNNGSCKNPVESNIALGNKYRVTGTPTLIFENGQRVPGMVPADKINEMLDAAGKEK</sequence>
<evidence type="ECO:0000256" key="7">
    <source>
        <dbReference type="RuleBase" id="RU364038"/>
    </source>
</evidence>
<feature type="domain" description="Thioredoxin" evidence="8">
    <location>
        <begin position="78"/>
        <end position="238"/>
    </location>
</feature>
<gene>
    <name evidence="9" type="ORF">SFMTTN_1649</name>
</gene>
<dbReference type="EMBL" id="BGOW01000014">
    <property type="protein sequence ID" value="GBL45838.1"/>
    <property type="molecule type" value="Genomic_DNA"/>
</dbReference>
<dbReference type="Gene3D" id="3.10.450.70">
    <property type="entry name" value="Disulphide bond isomerase, DsbC/G, N-terminal"/>
    <property type="match status" value="1"/>
</dbReference>
<dbReference type="Pfam" id="PF13098">
    <property type="entry name" value="Thioredoxin_2"/>
    <property type="match status" value="1"/>
</dbReference>
<dbReference type="Proteomes" id="UP000286806">
    <property type="component" value="Unassembled WGS sequence"/>
</dbReference>
<dbReference type="Gene3D" id="3.40.30.10">
    <property type="entry name" value="Glutaredoxin"/>
    <property type="match status" value="1"/>
</dbReference>
<feature type="signal peptide" evidence="7">
    <location>
        <begin position="1"/>
        <end position="22"/>
    </location>
</feature>
<dbReference type="PROSITE" id="PS51257">
    <property type="entry name" value="PROKAR_LIPOPROTEIN"/>
    <property type="match status" value="1"/>
</dbReference>
<dbReference type="InterPro" id="IPR036249">
    <property type="entry name" value="Thioredoxin-like_sf"/>
</dbReference>
<dbReference type="GO" id="GO:0042597">
    <property type="term" value="C:periplasmic space"/>
    <property type="evidence" value="ECO:0007669"/>
    <property type="project" value="UniProtKB-SubCell"/>
</dbReference>
<dbReference type="PROSITE" id="PS51352">
    <property type="entry name" value="THIOREDOXIN_2"/>
    <property type="match status" value="1"/>
</dbReference>
<dbReference type="OrthoDB" id="12976at2"/>
<evidence type="ECO:0000256" key="1">
    <source>
        <dbReference type="ARBA" id="ARBA00004418"/>
    </source>
</evidence>
<dbReference type="AlphaFoldDB" id="A0A401JDU1"/>
<dbReference type="RefSeq" id="WP_124704631.1">
    <property type="nucleotide sequence ID" value="NZ_BGOW01000014.1"/>
</dbReference>
<evidence type="ECO:0000259" key="8">
    <source>
        <dbReference type="PROSITE" id="PS51352"/>
    </source>
</evidence>
<evidence type="ECO:0000256" key="4">
    <source>
        <dbReference type="ARBA" id="ARBA00022764"/>
    </source>
</evidence>
<reference evidence="9 10" key="1">
    <citation type="journal article" date="2019" name="Front. Microbiol.">
        <title>Genomes of Neutrophilic Sulfur-Oxidizing Chemolithoautotrophs Representing 9 Proteobacterial Species From 8 Genera.</title>
        <authorList>
            <person name="Watanabe T."/>
            <person name="Kojima H."/>
            <person name="Umezawa K."/>
            <person name="Hori C."/>
            <person name="Takasuka T.E."/>
            <person name="Kato Y."/>
            <person name="Fukui M."/>
        </authorList>
    </citation>
    <scope>NUCLEOTIDE SEQUENCE [LARGE SCALE GENOMIC DNA]</scope>
    <source>
        <strain evidence="9 10">TTN</strain>
    </source>
</reference>
<dbReference type="PANTHER" id="PTHR35272:SF3">
    <property type="entry name" value="THIOL:DISULFIDE INTERCHANGE PROTEIN DSBC"/>
    <property type="match status" value="1"/>
</dbReference>
<dbReference type="InterPro" id="IPR033954">
    <property type="entry name" value="DiS-bond_Isoase_DsbC/G"/>
</dbReference>
<evidence type="ECO:0000256" key="2">
    <source>
        <dbReference type="ARBA" id="ARBA00009813"/>
    </source>
</evidence>
<evidence type="ECO:0000313" key="9">
    <source>
        <dbReference type="EMBL" id="GBL45838.1"/>
    </source>
</evidence>
<evidence type="ECO:0000256" key="6">
    <source>
        <dbReference type="ARBA" id="ARBA00023284"/>
    </source>
</evidence>
<dbReference type="InterPro" id="IPR012336">
    <property type="entry name" value="Thioredoxin-like_fold"/>
</dbReference>
<dbReference type="CDD" id="cd03020">
    <property type="entry name" value="DsbA_DsbC_DsbG"/>
    <property type="match status" value="1"/>
</dbReference>
<organism evidence="9 10">
    <name type="scientific">Sulfuriferula multivorans</name>
    <dbReference type="NCBI Taxonomy" id="1559896"/>
    <lineage>
        <taxon>Bacteria</taxon>
        <taxon>Pseudomonadati</taxon>
        <taxon>Pseudomonadota</taxon>
        <taxon>Betaproteobacteria</taxon>
        <taxon>Nitrosomonadales</taxon>
        <taxon>Sulfuricellaceae</taxon>
        <taxon>Sulfuriferula</taxon>
    </lineage>
</organism>
<dbReference type="SUPFAM" id="SSF54423">
    <property type="entry name" value="DsbC/DsbG N-terminal domain-like"/>
    <property type="match status" value="1"/>
</dbReference>